<evidence type="ECO:0000256" key="3">
    <source>
        <dbReference type="ARBA" id="ARBA00022598"/>
    </source>
</evidence>
<keyword evidence="3 7" id="KW-0436">Ligase</keyword>
<comment type="pathway">
    <text evidence="1 7 8">Cofactor biosynthesis; NAD(+) biosynthesis; NAD(+) from deamido-NAD(+) (L-Gln route): step 1/1.</text>
</comment>
<evidence type="ECO:0000256" key="7">
    <source>
        <dbReference type="HAMAP-Rule" id="MF_02090"/>
    </source>
</evidence>
<dbReference type="Proteomes" id="UP000178082">
    <property type="component" value="Unassembled WGS sequence"/>
</dbReference>
<dbReference type="InterPro" id="IPR003010">
    <property type="entry name" value="C-N_Hydrolase"/>
</dbReference>
<dbReference type="NCBIfam" id="TIGR00552">
    <property type="entry name" value="nadE"/>
    <property type="match status" value="1"/>
</dbReference>
<evidence type="ECO:0000256" key="5">
    <source>
        <dbReference type="ARBA" id="ARBA00022840"/>
    </source>
</evidence>
<feature type="binding site" evidence="7">
    <location>
        <position position="179"/>
    </location>
    <ligand>
        <name>L-glutamine</name>
        <dbReference type="ChEBI" id="CHEBI:58359"/>
    </ligand>
</feature>
<dbReference type="InterPro" id="IPR022310">
    <property type="entry name" value="NAD/GMP_synthase"/>
</dbReference>
<dbReference type="AlphaFoldDB" id="A0A1F7SMI1"/>
<keyword evidence="6 7" id="KW-0520">NAD</keyword>
<feature type="binding site" evidence="7">
    <location>
        <begin position="333"/>
        <end position="340"/>
    </location>
    <ligand>
        <name>ATP</name>
        <dbReference type="ChEBI" id="CHEBI:30616"/>
    </ligand>
</feature>
<protein>
    <recommendedName>
        <fullName evidence="7 8">Glutamine-dependent NAD(+) synthetase</fullName>
        <ecNumber evidence="7 8">6.3.5.1</ecNumber>
    </recommendedName>
    <alternativeName>
        <fullName evidence="7 8">NAD(+) synthase [glutamine-hydrolyzing]</fullName>
    </alternativeName>
</protein>
<dbReference type="InterPro" id="IPR014445">
    <property type="entry name" value="Gln-dep_NAD_synthase"/>
</dbReference>
<dbReference type="PANTHER" id="PTHR23090:SF9">
    <property type="entry name" value="GLUTAMINE-DEPENDENT NAD(+) SYNTHETASE"/>
    <property type="match status" value="1"/>
</dbReference>
<evidence type="ECO:0000256" key="2">
    <source>
        <dbReference type="ARBA" id="ARBA00007145"/>
    </source>
</evidence>
<gene>
    <name evidence="7" type="primary">nadE</name>
    <name evidence="11" type="ORF">A3G31_12430</name>
</gene>
<feature type="active site" description="For glutaminase activity" evidence="7">
    <location>
        <position position="110"/>
    </location>
</feature>
<dbReference type="HAMAP" id="MF_02090">
    <property type="entry name" value="NadE_glutamine_dep"/>
    <property type="match status" value="1"/>
</dbReference>
<dbReference type="PIRSF" id="PIRSF006630">
    <property type="entry name" value="NADS_GAT"/>
    <property type="match status" value="1"/>
</dbReference>
<dbReference type="Pfam" id="PF02540">
    <property type="entry name" value="NAD_synthase"/>
    <property type="match status" value="1"/>
</dbReference>
<dbReference type="CDD" id="cd07570">
    <property type="entry name" value="GAT_Gln-NAD-synth"/>
    <property type="match status" value="1"/>
</dbReference>
<dbReference type="InterPro" id="IPR003694">
    <property type="entry name" value="NAD_synthase"/>
</dbReference>
<sequence length="586" mass="65773">MKYIRAGIAQINTTVGDLDGNTRKIIQFIKEAKRLKINLITFPELAITGYPPKDLLLKTKFIKENQQRLQDIVKETEGIIAIVGFVHDDGDVFNSAAVIHDRKIIGIQHKIHLPNYGVFDEKRYFKAGRETFVFETDTVVFGVSICEDIWVPGFPTENQCHAGAELIINISASPYHIGKPDFRKNMFMTRASDNIVNLIFNNLVGGQDDLVFDGNGLLIDCSGNTIAEGKLFKEDLVFSDISLEDVKRTRLRDPRAREFQQKPENFNVSKVISRGKTRISTDRKLKQLDVRENPFLVKKRVVEKDPFKEIYDALVLGVGDYVRKNGFKKVVIGLSGGIDSSITATIAVDALGAENVVGIAMPSHISSRHSLEDAQELAKNLKIKLEKIPIYEVYKSYIGTLFPVFKGTKPGITEENLQARIRGNILMAFSNKFGYLLLTTGNKSELSMGYTTLYGDMAGGFAVISDVPKTLVYELSKYRNSMSKKPQIPERCLTKEPSAELRSNQKDTDSLPDYNILDGILHLCVELDKSIEEIVALGYEEKIVKDVVIRVDRNEYKRQQAAPGIRITPKAFGSGRRIPITNKFRG</sequence>
<organism evidence="11 12">
    <name type="scientific">Candidatus Schekmanbacteria bacterium RIFCSPLOWO2_12_FULL_38_15</name>
    <dbReference type="NCBI Taxonomy" id="1817883"/>
    <lineage>
        <taxon>Bacteria</taxon>
        <taxon>Candidatus Schekmaniibacteriota</taxon>
    </lineage>
</organism>
<dbReference type="EMBL" id="MGDI01000012">
    <property type="protein sequence ID" value="OGL54438.1"/>
    <property type="molecule type" value="Genomic_DNA"/>
</dbReference>
<comment type="function">
    <text evidence="7">Catalyzes the ATP-dependent amidation of deamido-NAD to form NAD. Uses L-glutamine as a nitrogen source.</text>
</comment>
<dbReference type="GO" id="GO:0004359">
    <property type="term" value="F:glutaminase activity"/>
    <property type="evidence" value="ECO:0007669"/>
    <property type="project" value="InterPro"/>
</dbReference>
<keyword evidence="4 7" id="KW-0547">Nucleotide-binding</keyword>
<feature type="binding site" evidence="7">
    <location>
        <position position="173"/>
    </location>
    <ligand>
        <name>L-glutamine</name>
        <dbReference type="ChEBI" id="CHEBI:58359"/>
    </ligand>
</feature>
<dbReference type="GO" id="GO:0008795">
    <property type="term" value="F:NAD+ synthase activity"/>
    <property type="evidence" value="ECO:0007669"/>
    <property type="project" value="UniProtKB-UniRule"/>
</dbReference>
<dbReference type="STRING" id="1817883.A3G31_12430"/>
<comment type="catalytic activity">
    <reaction evidence="7 8">
        <text>deamido-NAD(+) + L-glutamine + ATP + H2O = L-glutamate + AMP + diphosphate + NAD(+) + H(+)</text>
        <dbReference type="Rhea" id="RHEA:24384"/>
        <dbReference type="ChEBI" id="CHEBI:15377"/>
        <dbReference type="ChEBI" id="CHEBI:15378"/>
        <dbReference type="ChEBI" id="CHEBI:29985"/>
        <dbReference type="ChEBI" id="CHEBI:30616"/>
        <dbReference type="ChEBI" id="CHEBI:33019"/>
        <dbReference type="ChEBI" id="CHEBI:57540"/>
        <dbReference type="ChEBI" id="CHEBI:58359"/>
        <dbReference type="ChEBI" id="CHEBI:58437"/>
        <dbReference type="ChEBI" id="CHEBI:456215"/>
        <dbReference type="EC" id="6.3.5.1"/>
    </reaction>
</comment>
<feature type="active site" description="Proton acceptor; for glutaminase activity" evidence="7">
    <location>
        <position position="44"/>
    </location>
</feature>
<proteinExistence type="inferred from homology"/>
<dbReference type="PANTHER" id="PTHR23090">
    <property type="entry name" value="NH 3 /GLUTAMINE-DEPENDENT NAD + SYNTHETASE"/>
    <property type="match status" value="1"/>
</dbReference>
<evidence type="ECO:0000256" key="4">
    <source>
        <dbReference type="ARBA" id="ARBA00022741"/>
    </source>
</evidence>
<feature type="active site" description="Nucleophile; for glutaminase activity" evidence="7">
    <location>
        <position position="146"/>
    </location>
</feature>
<name>A0A1F7SMI1_9BACT</name>
<feature type="binding site" evidence="7">
    <location>
        <position position="416"/>
    </location>
    <ligand>
        <name>deamido-NAD(+)</name>
        <dbReference type="ChEBI" id="CHEBI:58437"/>
        <note>ligand shared between two neighboring subunits</note>
    </ligand>
</feature>
<comment type="caution">
    <text evidence="11">The sequence shown here is derived from an EMBL/GenBank/DDBJ whole genome shotgun (WGS) entry which is preliminary data.</text>
</comment>
<feature type="binding site" evidence="7">
    <location>
        <position position="440"/>
    </location>
    <ligand>
        <name>ATP</name>
        <dbReference type="ChEBI" id="CHEBI:30616"/>
    </ligand>
</feature>
<evidence type="ECO:0000313" key="12">
    <source>
        <dbReference type="Proteomes" id="UP000178082"/>
    </source>
</evidence>
<dbReference type="PROSITE" id="PS50263">
    <property type="entry name" value="CN_HYDROLASE"/>
    <property type="match status" value="1"/>
</dbReference>
<keyword evidence="5 7" id="KW-0067">ATP-binding</keyword>
<dbReference type="GO" id="GO:0005524">
    <property type="term" value="F:ATP binding"/>
    <property type="evidence" value="ECO:0007669"/>
    <property type="project" value="UniProtKB-UniRule"/>
</dbReference>
<dbReference type="InterPro" id="IPR014729">
    <property type="entry name" value="Rossmann-like_a/b/a_fold"/>
</dbReference>
<evidence type="ECO:0000256" key="1">
    <source>
        <dbReference type="ARBA" id="ARBA00005188"/>
    </source>
</evidence>
<comment type="similarity">
    <text evidence="9">Belongs to the NAD synthetase family.</text>
</comment>
<dbReference type="EC" id="6.3.5.1" evidence="7 8"/>
<evidence type="ECO:0000313" key="11">
    <source>
        <dbReference type="EMBL" id="OGL54438.1"/>
    </source>
</evidence>
<feature type="binding site" evidence="7">
    <location>
        <position position="116"/>
    </location>
    <ligand>
        <name>L-glutamine</name>
        <dbReference type="ChEBI" id="CHEBI:58359"/>
    </ligand>
</feature>
<feature type="domain" description="CN hydrolase" evidence="10">
    <location>
        <begin position="4"/>
        <end position="243"/>
    </location>
</feature>
<dbReference type="GO" id="GO:0009435">
    <property type="term" value="P:NAD+ biosynthetic process"/>
    <property type="evidence" value="ECO:0007669"/>
    <property type="project" value="UniProtKB-UniRule"/>
</dbReference>
<comment type="caution">
    <text evidence="7">Lacks conserved residue(s) required for the propagation of feature annotation.</text>
</comment>
<dbReference type="FunFam" id="3.40.50.620:FF:000106">
    <property type="entry name" value="Glutamine-dependent NAD(+) synthetase"/>
    <property type="match status" value="1"/>
</dbReference>
<evidence type="ECO:0000256" key="8">
    <source>
        <dbReference type="PIRNR" id="PIRNR006630"/>
    </source>
</evidence>
<dbReference type="Gene3D" id="3.40.50.620">
    <property type="entry name" value="HUPs"/>
    <property type="match status" value="1"/>
</dbReference>
<dbReference type="CDD" id="cd00553">
    <property type="entry name" value="NAD_synthase"/>
    <property type="match status" value="1"/>
</dbReference>
<dbReference type="UniPathway" id="UPA00253">
    <property type="reaction ID" value="UER00334"/>
</dbReference>
<evidence type="ECO:0000256" key="9">
    <source>
        <dbReference type="RuleBase" id="RU003811"/>
    </source>
</evidence>
<dbReference type="NCBIfam" id="NF010588">
    <property type="entry name" value="PRK13981.1"/>
    <property type="match status" value="1"/>
</dbReference>
<reference evidence="11 12" key="1">
    <citation type="journal article" date="2016" name="Nat. Commun.">
        <title>Thousands of microbial genomes shed light on interconnected biogeochemical processes in an aquifer system.</title>
        <authorList>
            <person name="Anantharaman K."/>
            <person name="Brown C.T."/>
            <person name="Hug L.A."/>
            <person name="Sharon I."/>
            <person name="Castelle C.J."/>
            <person name="Probst A.J."/>
            <person name="Thomas B.C."/>
            <person name="Singh A."/>
            <person name="Wilkins M.J."/>
            <person name="Karaoz U."/>
            <person name="Brodie E.L."/>
            <person name="Williams K.H."/>
            <person name="Hubbard S.S."/>
            <person name="Banfield J.F."/>
        </authorList>
    </citation>
    <scope>NUCLEOTIDE SEQUENCE [LARGE SCALE GENOMIC DNA]</scope>
</reference>
<accession>A0A1F7SMI1</accession>
<dbReference type="GO" id="GO:0005737">
    <property type="term" value="C:cytoplasm"/>
    <property type="evidence" value="ECO:0007669"/>
    <property type="project" value="InterPro"/>
</dbReference>
<evidence type="ECO:0000259" key="10">
    <source>
        <dbReference type="PROSITE" id="PS50263"/>
    </source>
</evidence>
<comment type="similarity">
    <text evidence="2 7 8">In the C-terminal section; belongs to the NAD synthetase family.</text>
</comment>
<evidence type="ECO:0000256" key="6">
    <source>
        <dbReference type="ARBA" id="ARBA00023027"/>
    </source>
</evidence>
<dbReference type="GO" id="GO:0003952">
    <property type="term" value="F:NAD+ synthase (glutamine-hydrolyzing) activity"/>
    <property type="evidence" value="ECO:0007669"/>
    <property type="project" value="UniProtKB-UniRule"/>
</dbReference>
<dbReference type="Pfam" id="PF00795">
    <property type="entry name" value="CN_hydrolase"/>
    <property type="match status" value="1"/>
</dbReference>
<dbReference type="Gene3D" id="3.60.110.10">
    <property type="entry name" value="Carbon-nitrogen hydrolase"/>
    <property type="match status" value="1"/>
</dbReference>
<dbReference type="InterPro" id="IPR036526">
    <property type="entry name" value="C-N_Hydrolase_sf"/>
</dbReference>
<feature type="binding site" evidence="7">
    <location>
        <position position="557"/>
    </location>
    <ligand>
        <name>deamido-NAD(+)</name>
        <dbReference type="ChEBI" id="CHEBI:58437"/>
        <note>ligand shared between two neighboring subunits</note>
    </ligand>
</feature>
<dbReference type="SUPFAM" id="SSF56317">
    <property type="entry name" value="Carbon-nitrogen hydrolase"/>
    <property type="match status" value="1"/>
</dbReference>
<dbReference type="SUPFAM" id="SSF52402">
    <property type="entry name" value="Adenine nucleotide alpha hydrolases-like"/>
    <property type="match status" value="1"/>
</dbReference>
<feature type="binding site" evidence="7">
    <location>
        <position position="445"/>
    </location>
    <ligand>
        <name>deamido-NAD(+)</name>
        <dbReference type="ChEBI" id="CHEBI:58437"/>
        <note>ligand shared between two neighboring subunits</note>
    </ligand>
</feature>